<dbReference type="EMBL" id="BMAW01127542">
    <property type="protein sequence ID" value="GFU21550.1"/>
    <property type="molecule type" value="Genomic_DNA"/>
</dbReference>
<keyword evidence="2" id="KW-1185">Reference proteome</keyword>
<name>A0A8X6QJ09_NEPPI</name>
<protein>
    <submittedName>
        <fullName evidence="1">Uncharacterized protein</fullName>
    </submittedName>
</protein>
<accession>A0A8X6QJ09</accession>
<proteinExistence type="predicted"/>
<organism evidence="1 2">
    <name type="scientific">Nephila pilipes</name>
    <name type="common">Giant wood spider</name>
    <name type="synonym">Nephila maculata</name>
    <dbReference type="NCBI Taxonomy" id="299642"/>
    <lineage>
        <taxon>Eukaryota</taxon>
        <taxon>Metazoa</taxon>
        <taxon>Ecdysozoa</taxon>
        <taxon>Arthropoda</taxon>
        <taxon>Chelicerata</taxon>
        <taxon>Arachnida</taxon>
        <taxon>Araneae</taxon>
        <taxon>Araneomorphae</taxon>
        <taxon>Entelegynae</taxon>
        <taxon>Araneoidea</taxon>
        <taxon>Nephilidae</taxon>
        <taxon>Nephila</taxon>
    </lineage>
</organism>
<sequence>MHYHGERRRVPLPLAIANFRLEMGYDYLQALFHRIGLASDEVCWLYRALNMDGDHIQSWPNSTFYFLTYLPSTERLGIERLNSHGSFFFSCSSFFLYASGCLVPRGSTSDRSFECDSSNSQKFSQPKSSKPMSIAIVAIP</sequence>
<comment type="caution">
    <text evidence="1">The sequence shown here is derived from an EMBL/GenBank/DDBJ whole genome shotgun (WGS) entry which is preliminary data.</text>
</comment>
<gene>
    <name evidence="1" type="ORF">NPIL_376691</name>
</gene>
<evidence type="ECO:0000313" key="2">
    <source>
        <dbReference type="Proteomes" id="UP000887013"/>
    </source>
</evidence>
<dbReference type="Proteomes" id="UP000887013">
    <property type="component" value="Unassembled WGS sequence"/>
</dbReference>
<evidence type="ECO:0000313" key="1">
    <source>
        <dbReference type="EMBL" id="GFU21550.1"/>
    </source>
</evidence>
<reference evidence="1" key="1">
    <citation type="submission" date="2020-08" db="EMBL/GenBank/DDBJ databases">
        <title>Multicomponent nature underlies the extraordinary mechanical properties of spider dragline silk.</title>
        <authorList>
            <person name="Kono N."/>
            <person name="Nakamura H."/>
            <person name="Mori M."/>
            <person name="Yoshida Y."/>
            <person name="Ohtoshi R."/>
            <person name="Malay A.D."/>
            <person name="Moran D.A.P."/>
            <person name="Tomita M."/>
            <person name="Numata K."/>
            <person name="Arakawa K."/>
        </authorList>
    </citation>
    <scope>NUCLEOTIDE SEQUENCE</scope>
</reference>
<dbReference type="AlphaFoldDB" id="A0A8X6QJ09"/>